<comment type="caution">
    <text evidence="2">The sequence shown here is derived from an EMBL/GenBank/DDBJ whole genome shotgun (WGS) entry which is preliminary data.</text>
</comment>
<organism evidence="2 3">
    <name type="scientific">Extremus antarcticus</name>
    <dbReference type="NCBI Taxonomy" id="702011"/>
    <lineage>
        <taxon>Eukaryota</taxon>
        <taxon>Fungi</taxon>
        <taxon>Dikarya</taxon>
        <taxon>Ascomycota</taxon>
        <taxon>Pezizomycotina</taxon>
        <taxon>Dothideomycetes</taxon>
        <taxon>Dothideomycetidae</taxon>
        <taxon>Mycosphaerellales</taxon>
        <taxon>Extremaceae</taxon>
        <taxon>Extremus</taxon>
    </lineage>
</organism>
<dbReference type="EMBL" id="JAWDJX010000049">
    <property type="protein sequence ID" value="KAK3048399.1"/>
    <property type="molecule type" value="Genomic_DNA"/>
</dbReference>
<sequence length="158" mass="18731">MEHLSPSDLLLANVRTLRQEISRLESYRHELVCEIGETKQQAASDLKAEKFELAIGMAALSRRRDRTEEEYEENHRLRDRNELLSQQLRVQKKKFEQYLQAVQQKFDQHLIDCGERLEEERQGRQDPQSPSIAEWHLRAQLSADNNPNRAPRKRVSWL</sequence>
<name>A0AAJ0G8J9_9PEZI</name>
<feature type="coiled-coil region" evidence="1">
    <location>
        <begin position="57"/>
        <end position="94"/>
    </location>
</feature>
<protein>
    <submittedName>
        <fullName evidence="2">Uncharacterized protein</fullName>
    </submittedName>
</protein>
<keyword evidence="1" id="KW-0175">Coiled coil</keyword>
<dbReference type="Proteomes" id="UP001271007">
    <property type="component" value="Unassembled WGS sequence"/>
</dbReference>
<proteinExistence type="predicted"/>
<evidence type="ECO:0000256" key="1">
    <source>
        <dbReference type="SAM" id="Coils"/>
    </source>
</evidence>
<gene>
    <name evidence="2" type="ORF">LTR09_010230</name>
</gene>
<evidence type="ECO:0000313" key="2">
    <source>
        <dbReference type="EMBL" id="KAK3048399.1"/>
    </source>
</evidence>
<evidence type="ECO:0000313" key="3">
    <source>
        <dbReference type="Proteomes" id="UP001271007"/>
    </source>
</evidence>
<reference evidence="2" key="1">
    <citation type="submission" date="2023-04" db="EMBL/GenBank/DDBJ databases">
        <title>Black Yeasts Isolated from many extreme environments.</title>
        <authorList>
            <person name="Coleine C."/>
            <person name="Stajich J.E."/>
            <person name="Selbmann L."/>
        </authorList>
    </citation>
    <scope>NUCLEOTIDE SEQUENCE</scope>
    <source>
        <strain evidence="2">CCFEE 5312</strain>
    </source>
</reference>
<keyword evidence="3" id="KW-1185">Reference proteome</keyword>
<dbReference type="AlphaFoldDB" id="A0AAJ0G8J9"/>
<accession>A0AAJ0G8J9</accession>